<name>A0A5B9D9K4_9ARCH</name>
<dbReference type="CDD" id="cd21154">
    <property type="entry name" value="PUA_MJ1432-like"/>
    <property type="match status" value="1"/>
</dbReference>
<protein>
    <submittedName>
        <fullName evidence="4">DUF1947 domain-containing protein</fullName>
    </submittedName>
</protein>
<organism evidence="4 5">
    <name type="scientific">Promethearchaeum syntrophicum</name>
    <dbReference type="NCBI Taxonomy" id="2594042"/>
    <lineage>
        <taxon>Archaea</taxon>
        <taxon>Promethearchaeati</taxon>
        <taxon>Promethearchaeota</taxon>
        <taxon>Promethearchaeia</taxon>
        <taxon>Promethearchaeales</taxon>
        <taxon>Promethearchaeaceae</taxon>
        <taxon>Promethearchaeum</taxon>
    </lineage>
</organism>
<dbReference type="Gene3D" id="3.10.400.20">
    <property type="match status" value="1"/>
</dbReference>
<evidence type="ECO:0000313" key="4">
    <source>
        <dbReference type="EMBL" id="QEE15879.1"/>
    </source>
</evidence>
<evidence type="ECO:0000259" key="3">
    <source>
        <dbReference type="SMART" id="SM00359"/>
    </source>
</evidence>
<dbReference type="NCBIfam" id="TIGR03684">
    <property type="entry name" value="arCOG00985"/>
    <property type="match status" value="1"/>
</dbReference>
<dbReference type="PANTHER" id="PTHR22798">
    <property type="entry name" value="MCT-1 PROTEIN"/>
    <property type="match status" value="1"/>
</dbReference>
<dbReference type="InterPro" id="IPR016437">
    <property type="entry name" value="MCT-1/Tma20"/>
</dbReference>
<gene>
    <name evidence="4" type="ORF">DSAG12_01706</name>
</gene>
<dbReference type="KEGG" id="psyt:DSAG12_01706"/>
<reference evidence="4 5" key="2">
    <citation type="journal article" date="2024" name="Int. J. Syst. Evol. Microbiol.">
        <title>Promethearchaeum syntrophicum gen. nov., sp. nov., an anaerobic, obligately syntrophic archaeon, the first isolate of the lineage 'Asgard' archaea, and proposal of the new archaeal phylum Promethearchaeota phyl. nov. and kingdom Promethearchaeati regn. nov.</title>
        <authorList>
            <person name="Imachi H."/>
            <person name="Nobu M.K."/>
            <person name="Kato S."/>
            <person name="Takaki Y."/>
            <person name="Miyazaki M."/>
            <person name="Miyata M."/>
            <person name="Ogawara M."/>
            <person name="Saito Y."/>
            <person name="Sakai S."/>
            <person name="Tahara Y.O."/>
            <person name="Takano Y."/>
            <person name="Tasumi E."/>
            <person name="Uematsu K."/>
            <person name="Yoshimura T."/>
            <person name="Itoh T."/>
            <person name="Ohkuma M."/>
            <person name="Takai K."/>
        </authorList>
    </citation>
    <scope>NUCLEOTIDE SEQUENCE [LARGE SCALE GENOMIC DNA]</scope>
    <source>
        <strain evidence="4 5">MK-D1</strain>
    </source>
</reference>
<dbReference type="SMART" id="SM00359">
    <property type="entry name" value="PUA"/>
    <property type="match status" value="1"/>
</dbReference>
<dbReference type="InterPro" id="IPR002478">
    <property type="entry name" value="PUA"/>
</dbReference>
<dbReference type="NCBIfam" id="TIGR00451">
    <property type="entry name" value="unchar_dom_2"/>
    <property type="match status" value="1"/>
</dbReference>
<dbReference type="PIRSF" id="PIRSF005067">
    <property type="entry name" value="Tma_RNA-bind_prd"/>
    <property type="match status" value="1"/>
</dbReference>
<sequence length="174" mass="20034">MPKDLTIRQRHFLKSKDKKIVIDQFKSLFPGKDEEFAKLITPKTRIEWIKLDQNQVLYAIDNVLTFWLKGDKIIPLLSYLMKNPNPFKFVKVDQGAIKFVSKGANVMRPGITTIDPTIKKGDIVTILDPQHDRVLSVGESLYNAEEMEKLSDGKVIKCVHSLTDNIWLFSKNFD</sequence>
<evidence type="ECO:0000256" key="2">
    <source>
        <dbReference type="ARBA" id="ARBA00022490"/>
    </source>
</evidence>
<dbReference type="GeneID" id="41329699"/>
<dbReference type="RefSeq" id="WP_147662775.1">
    <property type="nucleotide sequence ID" value="NZ_CP042905.2"/>
</dbReference>
<dbReference type="GO" id="GO:0003723">
    <property type="term" value="F:RNA binding"/>
    <property type="evidence" value="ECO:0007669"/>
    <property type="project" value="InterPro"/>
</dbReference>
<accession>A0A5B9D9K4</accession>
<dbReference type="PROSITE" id="PS50890">
    <property type="entry name" value="PUA"/>
    <property type="match status" value="1"/>
</dbReference>
<dbReference type="InterPro" id="IPR022430">
    <property type="entry name" value="CHP03684"/>
</dbReference>
<comment type="subcellular location">
    <subcellularLocation>
        <location evidence="1">Cytoplasm</location>
    </subcellularLocation>
</comment>
<keyword evidence="2" id="KW-0963">Cytoplasm</keyword>
<reference evidence="4 5" key="1">
    <citation type="journal article" date="2020" name="Nature">
        <title>Isolation of an archaeon at the prokaryote-eukaryote interface.</title>
        <authorList>
            <person name="Imachi H."/>
            <person name="Nobu M.K."/>
            <person name="Nakahara N."/>
            <person name="Morono Y."/>
            <person name="Ogawara M."/>
            <person name="Takaki Y."/>
            <person name="Takano Y."/>
            <person name="Uematsu K."/>
            <person name="Ikuta T."/>
            <person name="Ito M."/>
            <person name="Matsui Y."/>
            <person name="Miyazaki M."/>
            <person name="Murata K."/>
            <person name="Saito Y."/>
            <person name="Sakai S."/>
            <person name="Song C."/>
            <person name="Tasumi E."/>
            <person name="Yamanaka Y."/>
            <person name="Yamaguchi T."/>
            <person name="Kamagata Y."/>
            <person name="Tamaki H."/>
            <person name="Takai K."/>
        </authorList>
    </citation>
    <scope>NUCLEOTIDE SEQUENCE [LARGE SCALE GENOMIC DNA]</scope>
    <source>
        <strain evidence="4 5">MK-D1</strain>
    </source>
</reference>
<dbReference type="EMBL" id="CP042905">
    <property type="protein sequence ID" value="QEE15879.1"/>
    <property type="molecule type" value="Genomic_DNA"/>
</dbReference>
<evidence type="ECO:0000256" key="1">
    <source>
        <dbReference type="ARBA" id="ARBA00004496"/>
    </source>
</evidence>
<dbReference type="GO" id="GO:0005737">
    <property type="term" value="C:cytoplasm"/>
    <property type="evidence" value="ECO:0007669"/>
    <property type="project" value="UniProtKB-SubCell"/>
</dbReference>
<dbReference type="PANTHER" id="PTHR22798:SF0">
    <property type="entry name" value="MALIGNANT T-CELL-AMPLIFIED SEQUENCE 1"/>
    <property type="match status" value="1"/>
</dbReference>
<dbReference type="Pfam" id="PF17832">
    <property type="entry name" value="Pre-PUA"/>
    <property type="match status" value="1"/>
</dbReference>
<evidence type="ECO:0000313" key="5">
    <source>
        <dbReference type="Proteomes" id="UP000321408"/>
    </source>
</evidence>
<feature type="domain" description="PUA" evidence="3">
    <location>
        <begin position="88"/>
        <end position="160"/>
    </location>
</feature>
<dbReference type="InterPro" id="IPR041366">
    <property type="entry name" value="Pre-PUA"/>
</dbReference>
<dbReference type="GO" id="GO:0160148">
    <property type="term" value="F:tRNA pseudouridine(55) synthase activity"/>
    <property type="evidence" value="ECO:0007669"/>
    <property type="project" value="UniProtKB-EC"/>
</dbReference>
<dbReference type="GO" id="GO:0001731">
    <property type="term" value="P:formation of translation preinitiation complex"/>
    <property type="evidence" value="ECO:0007669"/>
    <property type="project" value="TreeGrafter"/>
</dbReference>
<dbReference type="InterPro" id="IPR015947">
    <property type="entry name" value="PUA-like_sf"/>
</dbReference>
<dbReference type="SUPFAM" id="SSF88697">
    <property type="entry name" value="PUA domain-like"/>
    <property type="match status" value="1"/>
</dbReference>
<keyword evidence="5" id="KW-1185">Reference proteome</keyword>
<dbReference type="InterPro" id="IPR004521">
    <property type="entry name" value="Uncharacterised_CHP00451"/>
</dbReference>
<dbReference type="AlphaFoldDB" id="A0A5B9D9K4"/>
<dbReference type="OrthoDB" id="27972at2157"/>
<dbReference type="Pfam" id="PF01472">
    <property type="entry name" value="PUA"/>
    <property type="match status" value="1"/>
</dbReference>
<proteinExistence type="predicted"/>
<dbReference type="Proteomes" id="UP000321408">
    <property type="component" value="Chromosome"/>
</dbReference>